<evidence type="ECO:0000313" key="2">
    <source>
        <dbReference type="EMBL" id="KAJ8896317.1"/>
    </source>
</evidence>
<protein>
    <submittedName>
        <fullName evidence="2">Uncharacterized protein</fullName>
    </submittedName>
</protein>
<evidence type="ECO:0000313" key="3">
    <source>
        <dbReference type="Proteomes" id="UP001159363"/>
    </source>
</evidence>
<name>A0ABQ9IIP3_9NEOP</name>
<sequence length="66" mass="7823">MLHVDKLFSYITLHSVQIGGIIFTHLMQPFLHRWHSLGIWGLLFRHGKPGPERKKILCRKMNFHGF</sequence>
<keyword evidence="1" id="KW-0472">Membrane</keyword>
<feature type="transmembrane region" description="Helical" evidence="1">
    <location>
        <begin position="7"/>
        <end position="27"/>
    </location>
</feature>
<comment type="caution">
    <text evidence="2">The sequence shown here is derived from an EMBL/GenBank/DDBJ whole genome shotgun (WGS) entry which is preliminary data.</text>
</comment>
<reference evidence="2 3" key="1">
    <citation type="submission" date="2023-02" db="EMBL/GenBank/DDBJ databases">
        <title>LHISI_Scaffold_Assembly.</title>
        <authorList>
            <person name="Stuart O.P."/>
            <person name="Cleave R."/>
            <person name="Magrath M.J.L."/>
            <person name="Mikheyev A.S."/>
        </authorList>
    </citation>
    <scope>NUCLEOTIDE SEQUENCE [LARGE SCALE GENOMIC DNA]</scope>
    <source>
        <strain evidence="2">Daus_M_001</strain>
        <tissue evidence="2">Leg muscle</tissue>
    </source>
</reference>
<accession>A0ABQ9IIP3</accession>
<dbReference type="EMBL" id="JARBHB010000001">
    <property type="protein sequence ID" value="KAJ8896317.1"/>
    <property type="molecule type" value="Genomic_DNA"/>
</dbReference>
<keyword evidence="1" id="KW-0812">Transmembrane</keyword>
<dbReference type="Proteomes" id="UP001159363">
    <property type="component" value="Chromosome 1"/>
</dbReference>
<organism evidence="2 3">
    <name type="scientific">Dryococelus australis</name>
    <dbReference type="NCBI Taxonomy" id="614101"/>
    <lineage>
        <taxon>Eukaryota</taxon>
        <taxon>Metazoa</taxon>
        <taxon>Ecdysozoa</taxon>
        <taxon>Arthropoda</taxon>
        <taxon>Hexapoda</taxon>
        <taxon>Insecta</taxon>
        <taxon>Pterygota</taxon>
        <taxon>Neoptera</taxon>
        <taxon>Polyneoptera</taxon>
        <taxon>Phasmatodea</taxon>
        <taxon>Verophasmatodea</taxon>
        <taxon>Anareolatae</taxon>
        <taxon>Phasmatidae</taxon>
        <taxon>Eurycanthinae</taxon>
        <taxon>Dryococelus</taxon>
    </lineage>
</organism>
<gene>
    <name evidence="2" type="ORF">PR048_001661</name>
</gene>
<proteinExistence type="predicted"/>
<keyword evidence="3" id="KW-1185">Reference proteome</keyword>
<evidence type="ECO:0000256" key="1">
    <source>
        <dbReference type="SAM" id="Phobius"/>
    </source>
</evidence>
<keyword evidence="1" id="KW-1133">Transmembrane helix</keyword>